<evidence type="ECO:0000256" key="4">
    <source>
        <dbReference type="ARBA" id="ARBA00023157"/>
    </source>
</evidence>
<keyword evidence="6" id="KW-1185">Reference proteome</keyword>
<dbReference type="PANTHER" id="PTHR11245">
    <property type="entry name" value="STANNIOCALCIN"/>
    <property type="match status" value="1"/>
</dbReference>
<proteinExistence type="inferred from homology"/>
<name>A0ABD6EYL4_9BILA</name>
<comment type="similarity">
    <text evidence="1">Belongs to the stanniocalcin family.</text>
</comment>
<comment type="subunit">
    <text evidence="2">Homodimer; disulfide-linked.</text>
</comment>
<sequence length="178" mass="20556">MFGLLLSMMVSALAVRSEFRVEPKCLGCRIYECYERLLHCGPMGYFEAYGSKYCRRFNDSEVLSRFSTVGKQFLSCTTECLISFLDKYLKETDIISCEQLEAAAFRSHIQCYLNCDFCSVCKTQKLPLLRSYDIWDFASIIALQQVTYAIISFSFFTNIVENSYCSRINSDVTDKFDL</sequence>
<dbReference type="EMBL" id="JBGFUD010009047">
    <property type="protein sequence ID" value="MFH4982339.1"/>
    <property type="molecule type" value="Genomic_DNA"/>
</dbReference>
<reference evidence="5 6" key="1">
    <citation type="submission" date="2024-08" db="EMBL/GenBank/DDBJ databases">
        <title>Gnathostoma spinigerum genome.</title>
        <authorList>
            <person name="Gonzalez-Bertolin B."/>
            <person name="Monzon S."/>
            <person name="Zaballos A."/>
            <person name="Jimenez P."/>
            <person name="Dekumyoy P."/>
            <person name="Varona S."/>
            <person name="Cuesta I."/>
            <person name="Sumanam S."/>
            <person name="Adisakwattana P."/>
            <person name="Gasser R.B."/>
            <person name="Hernandez-Gonzalez A."/>
            <person name="Young N.D."/>
            <person name="Perteguer M.J."/>
        </authorList>
    </citation>
    <scope>NUCLEOTIDE SEQUENCE [LARGE SCALE GENOMIC DNA]</scope>
    <source>
        <strain evidence="5">AL3</strain>
        <tissue evidence="5">Liver</tissue>
    </source>
</reference>
<evidence type="ECO:0000256" key="2">
    <source>
        <dbReference type="ARBA" id="ARBA00011748"/>
    </source>
</evidence>
<protein>
    <submittedName>
        <fullName evidence="5">Uncharacterized protein</fullName>
    </submittedName>
</protein>
<evidence type="ECO:0000313" key="5">
    <source>
        <dbReference type="EMBL" id="MFH4982339.1"/>
    </source>
</evidence>
<dbReference type="Proteomes" id="UP001608902">
    <property type="component" value="Unassembled WGS sequence"/>
</dbReference>
<dbReference type="AlphaFoldDB" id="A0ABD6EYL4"/>
<keyword evidence="4" id="KW-1015">Disulfide bond</keyword>
<dbReference type="InterPro" id="IPR004978">
    <property type="entry name" value="Stanniocalcin"/>
</dbReference>
<gene>
    <name evidence="5" type="ORF">AB6A40_009048</name>
</gene>
<evidence type="ECO:0000256" key="1">
    <source>
        <dbReference type="ARBA" id="ARBA00008693"/>
    </source>
</evidence>
<comment type="caution">
    <text evidence="5">The sequence shown here is derived from an EMBL/GenBank/DDBJ whole genome shotgun (WGS) entry which is preliminary data.</text>
</comment>
<accession>A0ABD6EYL4</accession>
<keyword evidence="3" id="KW-0372">Hormone</keyword>
<evidence type="ECO:0000313" key="6">
    <source>
        <dbReference type="Proteomes" id="UP001608902"/>
    </source>
</evidence>
<evidence type="ECO:0000256" key="3">
    <source>
        <dbReference type="ARBA" id="ARBA00022702"/>
    </source>
</evidence>
<dbReference type="PANTHER" id="PTHR11245:SF6">
    <property type="entry name" value="DUF19 DOMAIN-CONTAINING PROTEIN"/>
    <property type="match status" value="1"/>
</dbReference>
<dbReference type="GO" id="GO:0005179">
    <property type="term" value="F:hormone activity"/>
    <property type="evidence" value="ECO:0007669"/>
    <property type="project" value="UniProtKB-KW"/>
</dbReference>
<organism evidence="5 6">
    <name type="scientific">Gnathostoma spinigerum</name>
    <dbReference type="NCBI Taxonomy" id="75299"/>
    <lineage>
        <taxon>Eukaryota</taxon>
        <taxon>Metazoa</taxon>
        <taxon>Ecdysozoa</taxon>
        <taxon>Nematoda</taxon>
        <taxon>Chromadorea</taxon>
        <taxon>Rhabditida</taxon>
        <taxon>Spirurina</taxon>
        <taxon>Gnathostomatomorpha</taxon>
        <taxon>Gnathostomatoidea</taxon>
        <taxon>Gnathostomatidae</taxon>
        <taxon>Gnathostoma</taxon>
    </lineage>
</organism>